<protein>
    <recommendedName>
        <fullName evidence="4">DNA polymerase zeta catalytic subunit</fullName>
        <ecNumber evidence="3">2.7.7.7</ecNumber>
    </recommendedName>
</protein>
<evidence type="ECO:0000256" key="8">
    <source>
        <dbReference type="ARBA" id="ARBA00022763"/>
    </source>
</evidence>
<dbReference type="GO" id="GO:0005634">
    <property type="term" value="C:nucleus"/>
    <property type="evidence" value="ECO:0007669"/>
    <property type="project" value="TreeGrafter"/>
</dbReference>
<dbReference type="GO" id="GO:0016035">
    <property type="term" value="C:zeta DNA polymerase complex"/>
    <property type="evidence" value="ECO:0007669"/>
    <property type="project" value="InterPro"/>
</dbReference>
<keyword evidence="12" id="KW-0411">Iron-sulfur</keyword>
<evidence type="ECO:0000256" key="2">
    <source>
        <dbReference type="ARBA" id="ARBA00005755"/>
    </source>
</evidence>
<keyword evidence="10" id="KW-0239">DNA-directed DNA polymerase</keyword>
<evidence type="ECO:0000256" key="9">
    <source>
        <dbReference type="ARBA" id="ARBA00022833"/>
    </source>
</evidence>
<dbReference type="GO" id="GO:0003677">
    <property type="term" value="F:DNA binding"/>
    <property type="evidence" value="ECO:0007669"/>
    <property type="project" value="InterPro"/>
</dbReference>
<evidence type="ECO:0000313" key="16">
    <source>
        <dbReference type="EMBL" id="KAF4704265.1"/>
    </source>
</evidence>
<proteinExistence type="inferred from homology"/>
<evidence type="ECO:0000313" key="17">
    <source>
        <dbReference type="Proteomes" id="UP000553632"/>
    </source>
</evidence>
<evidence type="ECO:0000256" key="4">
    <source>
        <dbReference type="ARBA" id="ARBA00021589"/>
    </source>
</evidence>
<reference evidence="16 17" key="1">
    <citation type="submission" date="2020-04" db="EMBL/GenBank/DDBJ databases">
        <title>Perkinsus olseni comparative genomics.</title>
        <authorList>
            <person name="Bogema D.R."/>
        </authorList>
    </citation>
    <scope>NUCLEOTIDE SEQUENCE [LARGE SCALE GENOMIC DNA]</scope>
    <source>
        <strain evidence="16 17">ATCC PRA-207</strain>
    </source>
</reference>
<dbReference type="GO" id="GO:0000166">
    <property type="term" value="F:nucleotide binding"/>
    <property type="evidence" value="ECO:0007669"/>
    <property type="project" value="InterPro"/>
</dbReference>
<dbReference type="AlphaFoldDB" id="A0A7J6Q6X9"/>
<accession>A0A7J6Q6X9</accession>
<keyword evidence="9" id="KW-0862">Zinc</keyword>
<comment type="caution">
    <text evidence="16">The sequence shown here is derived from an EMBL/GenBank/DDBJ whole genome shotgun (WGS) entry which is preliminary data.</text>
</comment>
<evidence type="ECO:0000256" key="5">
    <source>
        <dbReference type="ARBA" id="ARBA00022679"/>
    </source>
</evidence>
<dbReference type="OMA" id="VECRGMS"/>
<evidence type="ECO:0000256" key="11">
    <source>
        <dbReference type="ARBA" id="ARBA00023004"/>
    </source>
</evidence>
<name>A0A7J6Q6X9_PEROL</name>
<dbReference type="SUPFAM" id="SSF56672">
    <property type="entry name" value="DNA/RNA polymerases"/>
    <property type="match status" value="1"/>
</dbReference>
<comment type="cofactor">
    <cofactor evidence="1">
        <name>[4Fe-4S] cluster</name>
        <dbReference type="ChEBI" id="CHEBI:49883"/>
    </cofactor>
</comment>
<dbReference type="Gene3D" id="1.10.287.690">
    <property type="entry name" value="Helix hairpin bin"/>
    <property type="match status" value="1"/>
</dbReference>
<comment type="catalytic activity">
    <reaction evidence="14">
        <text>DNA(n) + a 2'-deoxyribonucleoside 5'-triphosphate = DNA(n+1) + diphosphate</text>
        <dbReference type="Rhea" id="RHEA:22508"/>
        <dbReference type="Rhea" id="RHEA-COMP:17339"/>
        <dbReference type="Rhea" id="RHEA-COMP:17340"/>
        <dbReference type="ChEBI" id="CHEBI:33019"/>
        <dbReference type="ChEBI" id="CHEBI:61560"/>
        <dbReference type="ChEBI" id="CHEBI:173112"/>
        <dbReference type="EC" id="2.7.7.7"/>
    </reaction>
</comment>
<dbReference type="InterPro" id="IPR006134">
    <property type="entry name" value="DNA-dir_DNA_pol_B_multi_dom"/>
</dbReference>
<dbReference type="PANTHER" id="PTHR45812:SF1">
    <property type="entry name" value="DNA POLYMERASE ZETA CATALYTIC SUBUNIT"/>
    <property type="match status" value="1"/>
</dbReference>
<dbReference type="PROSITE" id="PS00116">
    <property type="entry name" value="DNA_POLYMERASE_B"/>
    <property type="match status" value="1"/>
</dbReference>
<dbReference type="GO" id="GO:0046872">
    <property type="term" value="F:metal ion binding"/>
    <property type="evidence" value="ECO:0007669"/>
    <property type="project" value="UniProtKB-KW"/>
</dbReference>
<evidence type="ECO:0000256" key="1">
    <source>
        <dbReference type="ARBA" id="ARBA00001966"/>
    </source>
</evidence>
<evidence type="ECO:0000256" key="10">
    <source>
        <dbReference type="ARBA" id="ARBA00022932"/>
    </source>
</evidence>
<dbReference type="FunFam" id="1.10.287.690:FF:000002">
    <property type="entry name" value="DNA polymerase zeta"/>
    <property type="match status" value="1"/>
</dbReference>
<keyword evidence="5" id="KW-0808">Transferase</keyword>
<dbReference type="InterPro" id="IPR043502">
    <property type="entry name" value="DNA/RNA_pol_sf"/>
</dbReference>
<feature type="non-terminal residue" evidence="16">
    <location>
        <position position="1"/>
    </location>
</feature>
<dbReference type="Gene3D" id="3.90.1600.10">
    <property type="entry name" value="Palm domain of DNA polymerase"/>
    <property type="match status" value="1"/>
</dbReference>
<dbReference type="EMBL" id="JABANO010034958">
    <property type="protein sequence ID" value="KAF4704265.1"/>
    <property type="molecule type" value="Genomic_DNA"/>
</dbReference>
<feature type="non-terminal residue" evidence="16">
    <location>
        <position position="168"/>
    </location>
</feature>
<gene>
    <name evidence="16" type="primary">REV3L_3</name>
    <name evidence="16" type="ORF">FOZ63_020884</name>
</gene>
<dbReference type="Pfam" id="PF00136">
    <property type="entry name" value="DNA_pol_B"/>
    <property type="match status" value="1"/>
</dbReference>
<evidence type="ECO:0000256" key="3">
    <source>
        <dbReference type="ARBA" id="ARBA00012417"/>
    </source>
</evidence>
<evidence type="ECO:0000256" key="14">
    <source>
        <dbReference type="ARBA" id="ARBA00049244"/>
    </source>
</evidence>
<comment type="similarity">
    <text evidence="2">Belongs to the DNA polymerase type-B family.</text>
</comment>
<evidence type="ECO:0000256" key="12">
    <source>
        <dbReference type="ARBA" id="ARBA00023014"/>
    </source>
</evidence>
<evidence type="ECO:0000259" key="15">
    <source>
        <dbReference type="Pfam" id="PF00136"/>
    </source>
</evidence>
<dbReference type="InterPro" id="IPR017964">
    <property type="entry name" value="DNA-dir_DNA_pol_B_CS"/>
</dbReference>
<dbReference type="InterPro" id="IPR030559">
    <property type="entry name" value="PolZ_Rev3"/>
</dbReference>
<dbReference type="InterPro" id="IPR023211">
    <property type="entry name" value="DNA_pol_palm_dom_sf"/>
</dbReference>
<dbReference type="GO" id="GO:0003887">
    <property type="term" value="F:DNA-directed DNA polymerase activity"/>
    <property type="evidence" value="ECO:0007669"/>
    <property type="project" value="UniProtKB-KW"/>
</dbReference>
<sequence length="168" mass="18374">KRSSSLLQEDNVAVASNGAVFVQPSCRVGILPRMLHEVLQTRIMVKRAMKNVKTDDSPALHRITDARQLGLKLLANVTYGYAGASYSGRMPCSELADAIVMTARRTLQHAMSVAEDMGATVFYGDTDSMFIRPPSDHCGSVEAAFEFGRRLADCVTSANPWPVKLQLE</sequence>
<dbReference type="GO" id="GO:0000724">
    <property type="term" value="P:double-strand break repair via homologous recombination"/>
    <property type="evidence" value="ECO:0007669"/>
    <property type="project" value="TreeGrafter"/>
</dbReference>
<dbReference type="PANTHER" id="PTHR45812">
    <property type="entry name" value="DNA POLYMERASE ZETA CATALYTIC SUBUNIT"/>
    <property type="match status" value="1"/>
</dbReference>
<keyword evidence="11" id="KW-0408">Iron</keyword>
<dbReference type="EC" id="2.7.7.7" evidence="3"/>
<keyword evidence="6" id="KW-0548">Nucleotidyltransferase</keyword>
<keyword evidence="13" id="KW-0234">DNA repair</keyword>
<dbReference type="Proteomes" id="UP000553632">
    <property type="component" value="Unassembled WGS sequence"/>
</dbReference>
<organism evidence="16 17">
    <name type="scientific">Perkinsus olseni</name>
    <name type="common">Perkinsus atlanticus</name>
    <dbReference type="NCBI Taxonomy" id="32597"/>
    <lineage>
        <taxon>Eukaryota</taxon>
        <taxon>Sar</taxon>
        <taxon>Alveolata</taxon>
        <taxon>Perkinsozoa</taxon>
        <taxon>Perkinsea</taxon>
        <taxon>Perkinsida</taxon>
        <taxon>Perkinsidae</taxon>
        <taxon>Perkinsus</taxon>
    </lineage>
</organism>
<keyword evidence="17" id="KW-1185">Reference proteome</keyword>
<keyword evidence="8" id="KW-0227">DNA damage</keyword>
<feature type="domain" description="DNA-directed DNA polymerase family B multifunctional" evidence="15">
    <location>
        <begin position="9"/>
        <end position="168"/>
    </location>
</feature>
<dbReference type="GO" id="GO:0051536">
    <property type="term" value="F:iron-sulfur cluster binding"/>
    <property type="evidence" value="ECO:0007669"/>
    <property type="project" value="UniProtKB-KW"/>
</dbReference>
<evidence type="ECO:0000256" key="13">
    <source>
        <dbReference type="ARBA" id="ARBA00023204"/>
    </source>
</evidence>
<dbReference type="GO" id="GO:0042276">
    <property type="term" value="P:error-prone translesion synthesis"/>
    <property type="evidence" value="ECO:0007669"/>
    <property type="project" value="TreeGrafter"/>
</dbReference>
<evidence type="ECO:0000256" key="7">
    <source>
        <dbReference type="ARBA" id="ARBA00022723"/>
    </source>
</evidence>
<evidence type="ECO:0000256" key="6">
    <source>
        <dbReference type="ARBA" id="ARBA00022695"/>
    </source>
</evidence>
<keyword evidence="7" id="KW-0479">Metal-binding</keyword>